<dbReference type="Pfam" id="PF01397">
    <property type="entry name" value="Terpene_synth"/>
    <property type="match status" value="1"/>
</dbReference>
<dbReference type="InterPro" id="IPR005630">
    <property type="entry name" value="Terpene_synthase_metal-bd"/>
</dbReference>
<dbReference type="PANTHER" id="PTHR31225">
    <property type="entry name" value="OS04G0344100 PROTEIN-RELATED"/>
    <property type="match status" value="1"/>
</dbReference>
<feature type="domain" description="Terpene synthase N-terminal" evidence="3">
    <location>
        <begin position="67"/>
        <end position="243"/>
    </location>
</feature>
<dbReference type="SFLD" id="SFLDS00005">
    <property type="entry name" value="Isoprenoid_Synthase_Type_I"/>
    <property type="match status" value="1"/>
</dbReference>
<dbReference type="AlphaFoldDB" id="A0AA38VZ17"/>
<reference evidence="5" key="1">
    <citation type="submission" date="2023-03" db="EMBL/GenBank/DDBJ databases">
        <title>Chromosome-scale reference genome and RAD-based genetic map of yellow starthistle (Centaurea solstitialis) reveal putative structural variation and QTLs associated with invader traits.</title>
        <authorList>
            <person name="Reatini B."/>
            <person name="Cang F.A."/>
            <person name="Jiang Q."/>
            <person name="Mckibben M.T.W."/>
            <person name="Barker M.S."/>
            <person name="Rieseberg L.H."/>
            <person name="Dlugosch K.M."/>
        </authorList>
    </citation>
    <scope>NUCLEOTIDE SEQUENCE</scope>
    <source>
        <strain evidence="5">CAN-66</strain>
        <tissue evidence="5">Leaf</tissue>
    </source>
</reference>
<feature type="domain" description="Terpene synthase metal-binding" evidence="4">
    <location>
        <begin position="302"/>
        <end position="535"/>
    </location>
</feature>
<proteinExistence type="predicted"/>
<dbReference type="InterPro" id="IPR008930">
    <property type="entry name" value="Terpenoid_cyclase/PrenylTrfase"/>
</dbReference>
<evidence type="ECO:0000259" key="3">
    <source>
        <dbReference type="Pfam" id="PF01397"/>
    </source>
</evidence>
<dbReference type="EMBL" id="JARYMX010000007">
    <property type="protein sequence ID" value="KAJ9540257.1"/>
    <property type="molecule type" value="Genomic_DNA"/>
</dbReference>
<accession>A0AA38VZ17</accession>
<dbReference type="Gene3D" id="1.10.600.10">
    <property type="entry name" value="Farnesyl Diphosphate Synthase"/>
    <property type="match status" value="1"/>
</dbReference>
<keyword evidence="2" id="KW-0479">Metal-binding</keyword>
<dbReference type="Gene3D" id="1.50.10.130">
    <property type="entry name" value="Terpene synthase, N-terminal domain"/>
    <property type="match status" value="1"/>
</dbReference>
<dbReference type="InterPro" id="IPR050148">
    <property type="entry name" value="Terpene_synthase-like"/>
</dbReference>
<evidence type="ECO:0000256" key="2">
    <source>
        <dbReference type="ARBA" id="ARBA00022723"/>
    </source>
</evidence>
<evidence type="ECO:0000313" key="6">
    <source>
        <dbReference type="Proteomes" id="UP001172457"/>
    </source>
</evidence>
<dbReference type="SUPFAM" id="SSF48239">
    <property type="entry name" value="Terpenoid cyclases/Protein prenyltransferases"/>
    <property type="match status" value="1"/>
</dbReference>
<evidence type="ECO:0000256" key="1">
    <source>
        <dbReference type="ARBA" id="ARBA00001946"/>
    </source>
</evidence>
<evidence type="ECO:0000259" key="4">
    <source>
        <dbReference type="Pfam" id="PF03936"/>
    </source>
</evidence>
<dbReference type="InterPro" id="IPR008949">
    <property type="entry name" value="Isoprenoid_synthase_dom_sf"/>
</dbReference>
<dbReference type="InterPro" id="IPR001906">
    <property type="entry name" value="Terpene_synth_N"/>
</dbReference>
<dbReference type="SFLD" id="SFLDG01019">
    <property type="entry name" value="Terpene_Cyclase_Like_1_C_Termi"/>
    <property type="match status" value="1"/>
</dbReference>
<dbReference type="FunFam" id="1.50.10.130:FF:000001">
    <property type="entry name" value="Isoprene synthase, chloroplastic"/>
    <property type="match status" value="1"/>
</dbReference>
<dbReference type="SUPFAM" id="SSF48576">
    <property type="entry name" value="Terpenoid synthases"/>
    <property type="match status" value="1"/>
</dbReference>
<sequence>MASSYISNLTTHVLARPSHSYINIISNGSQYQLYSTKPNAIITMAHVTTTNKPPIVRRSANYPPSQWSYDYLQSLVTTSYVGEKYKTSRLKDKVRTMISNETAVEGTLELVDDLQRLGISYHFQDEISNALKMIYSCYYETHQKWNRLDLNLKSLGFRLLRQHGYHVPQEIFEDIKDETGNIKADISEDIVGMLNLYEASFHATEDENILDEAREFTTKCLKEKLEKNEIVDESTSMLVSHALDLPLHWMIQRFEAIWFIEAYRKTSNMKPALLELAQLDFNIVQGIHQEDLKYSSRWWDGLGWDKKLSFARDRLVESFMWSVGSRHEPPFGDIRKNITKLISIVNVVDDVYDVYGTLDELEQFTHVVKRWDINAIEELPDYMKICFLGFYNTINEMAYNALKGQESLVIPYVKKAWADYCDANLVEARWFNSGYTPTLEEYLKNSCITISVPVIITNAYFCGSTEDINADEALNNLIHLSAMILRLTDDLGTSSAELKRGDVPKAVECYMHETGASEEKARTYIRKLIMETWKKINKEKMGLKSPSSRIFAECAINLGRMGHFTYQRGDIFGSPDDLYTSHEMSLLFTPKSYHI</sequence>
<dbReference type="Pfam" id="PF03936">
    <property type="entry name" value="Terpene_synth_C"/>
    <property type="match status" value="1"/>
</dbReference>
<dbReference type="InterPro" id="IPR034741">
    <property type="entry name" value="Terpene_cyclase-like_1_C"/>
</dbReference>
<dbReference type="InterPro" id="IPR036965">
    <property type="entry name" value="Terpene_synth_N_sf"/>
</dbReference>
<dbReference type="FunFam" id="1.10.600.10:FF:000007">
    <property type="entry name" value="Isoprene synthase, chloroplastic"/>
    <property type="match status" value="1"/>
</dbReference>
<dbReference type="InterPro" id="IPR044814">
    <property type="entry name" value="Terpene_cyclase_plant_C1"/>
</dbReference>
<name>A0AA38VZ17_9ASTR</name>
<evidence type="ECO:0000313" key="5">
    <source>
        <dbReference type="EMBL" id="KAJ9540257.1"/>
    </source>
</evidence>
<dbReference type="GO" id="GO:0010333">
    <property type="term" value="F:terpene synthase activity"/>
    <property type="evidence" value="ECO:0007669"/>
    <property type="project" value="InterPro"/>
</dbReference>
<dbReference type="GO" id="GO:0016102">
    <property type="term" value="P:diterpenoid biosynthetic process"/>
    <property type="evidence" value="ECO:0007669"/>
    <property type="project" value="InterPro"/>
</dbReference>
<dbReference type="CDD" id="cd00684">
    <property type="entry name" value="Terpene_cyclase_plant_C1"/>
    <property type="match status" value="1"/>
</dbReference>
<comment type="cofactor">
    <cofactor evidence="1">
        <name>Mg(2+)</name>
        <dbReference type="ChEBI" id="CHEBI:18420"/>
    </cofactor>
</comment>
<protein>
    <submittedName>
        <fullName evidence="5">Uncharacterized protein</fullName>
    </submittedName>
</protein>
<organism evidence="5 6">
    <name type="scientific">Centaurea solstitialis</name>
    <name type="common">yellow star-thistle</name>
    <dbReference type="NCBI Taxonomy" id="347529"/>
    <lineage>
        <taxon>Eukaryota</taxon>
        <taxon>Viridiplantae</taxon>
        <taxon>Streptophyta</taxon>
        <taxon>Embryophyta</taxon>
        <taxon>Tracheophyta</taxon>
        <taxon>Spermatophyta</taxon>
        <taxon>Magnoliopsida</taxon>
        <taxon>eudicotyledons</taxon>
        <taxon>Gunneridae</taxon>
        <taxon>Pentapetalae</taxon>
        <taxon>asterids</taxon>
        <taxon>campanulids</taxon>
        <taxon>Asterales</taxon>
        <taxon>Asteraceae</taxon>
        <taxon>Carduoideae</taxon>
        <taxon>Cardueae</taxon>
        <taxon>Centaureinae</taxon>
        <taxon>Centaurea</taxon>
    </lineage>
</organism>
<dbReference type="PANTHER" id="PTHR31225:SF227">
    <property type="entry name" value="LYASE"/>
    <property type="match status" value="1"/>
</dbReference>
<dbReference type="Proteomes" id="UP001172457">
    <property type="component" value="Chromosome 7"/>
</dbReference>
<keyword evidence="6" id="KW-1185">Reference proteome</keyword>
<dbReference type="GO" id="GO:0000287">
    <property type="term" value="F:magnesium ion binding"/>
    <property type="evidence" value="ECO:0007669"/>
    <property type="project" value="InterPro"/>
</dbReference>
<gene>
    <name evidence="5" type="ORF">OSB04_026763</name>
</gene>
<comment type="caution">
    <text evidence="5">The sequence shown here is derived from an EMBL/GenBank/DDBJ whole genome shotgun (WGS) entry which is preliminary data.</text>
</comment>